<evidence type="ECO:0000313" key="1">
    <source>
        <dbReference type="EMBL" id="ORZ33195.1"/>
    </source>
</evidence>
<dbReference type="PANTHER" id="PTHR46586">
    <property type="entry name" value="ANKYRIN REPEAT-CONTAINING PROTEIN"/>
    <property type="match status" value="1"/>
</dbReference>
<evidence type="ECO:0008006" key="3">
    <source>
        <dbReference type="Google" id="ProtNLM"/>
    </source>
</evidence>
<keyword evidence="2" id="KW-1185">Reference proteome</keyword>
<sequence>MQYTAMRNANVLHVSPLPPAPRLLTELAEPVLAVAIQLAALSSLWNPAAMAAPLNVLPRASSPLLTQVALMRLPHVDLDDAAKLCDVALLRFMMKWSTQPGGRPVNFTSHGLVAHALKCNNMDVLTWLADESDLCVHWGVVTLAGVVGRGDLTKLDWCRLRGHLLLDNVETVVKATVYASGAGHVYVLDWILEHAGADMFVAAVDSHRDPGEFMAAAAKGGHLDVLDWWTNKTSLLLGDGRWQEQGMMAKIIPSAFEHQHIQVLEWCKSHPEAVRQHHAAWTPAEKSPLQFAVQFDMLDWMDSLGIVPFEAEYDLATASACSLGKVDVLEWLRSKGHLAGSRRGLIGEAAKAASVQVLDWIHQHVGDDSLADVAVRDSSAHQGLLPGPDTDPILVACQLHGIDVLDWLSQHGFTLDQSQLHTYFSHASQLETVDVLDWLSLHLAGSLTHNQIKDIAFRVGFVNARHVRVLDWWFSKVTTVVTSDGVQMCHRFLFPHQAGNCRIRLIGSTTLLKLDVLEWWLRQIKVTGPLHPLIEIGPSVLFLTSSQAVQLYENDRLAYFKYAQAWIDSSYSSRFLVDDWVRYIHWASINGSLDVLDWLFKVIKADPDYFTLALTCDSINPRDADGNPLVNWCILVDNHGKSLLWWLTNFPHIFTSNPSLCLNRDHYDNPIHAHIHKSMLKLAPVPLQDPVLASEYGNVAMLMYLEQERPELLKEQLESSLIEASDSGFWNVLEWWHFHSGLRVTCTKQVADRVRMNQDTKIGRKVAQWWRQSGLFPASNEQEY</sequence>
<evidence type="ECO:0000313" key="2">
    <source>
        <dbReference type="Proteomes" id="UP000193411"/>
    </source>
</evidence>
<dbReference type="InterPro" id="IPR052050">
    <property type="entry name" value="SecEffector_AnkRepeat"/>
</dbReference>
<dbReference type="AlphaFoldDB" id="A0A1Y2HF69"/>
<dbReference type="EMBL" id="MCFL01000038">
    <property type="protein sequence ID" value="ORZ33195.1"/>
    <property type="molecule type" value="Genomic_DNA"/>
</dbReference>
<proteinExistence type="predicted"/>
<dbReference type="Proteomes" id="UP000193411">
    <property type="component" value="Unassembled WGS sequence"/>
</dbReference>
<gene>
    <name evidence="1" type="ORF">BCR44DRAFT_1208903</name>
</gene>
<dbReference type="InterPro" id="IPR036770">
    <property type="entry name" value="Ankyrin_rpt-contain_sf"/>
</dbReference>
<reference evidence="1 2" key="1">
    <citation type="submission" date="2016-07" db="EMBL/GenBank/DDBJ databases">
        <title>Pervasive Adenine N6-methylation of Active Genes in Fungi.</title>
        <authorList>
            <consortium name="DOE Joint Genome Institute"/>
            <person name="Mondo S.J."/>
            <person name="Dannebaum R.O."/>
            <person name="Kuo R.C."/>
            <person name="Labutti K."/>
            <person name="Haridas S."/>
            <person name="Kuo A."/>
            <person name="Salamov A."/>
            <person name="Ahrendt S.R."/>
            <person name="Lipzen A."/>
            <person name="Sullivan W."/>
            <person name="Andreopoulos W.B."/>
            <person name="Clum A."/>
            <person name="Lindquist E."/>
            <person name="Daum C."/>
            <person name="Ramamoorthy G.K."/>
            <person name="Gryganskyi A."/>
            <person name="Culley D."/>
            <person name="Magnuson J.K."/>
            <person name="James T.Y."/>
            <person name="O'Malley M.A."/>
            <person name="Stajich J.E."/>
            <person name="Spatafora J.W."/>
            <person name="Visel A."/>
            <person name="Grigoriev I.V."/>
        </authorList>
    </citation>
    <scope>NUCLEOTIDE SEQUENCE [LARGE SCALE GENOMIC DNA]</scope>
    <source>
        <strain evidence="1 2">PL171</strain>
    </source>
</reference>
<dbReference type="Gene3D" id="1.25.40.20">
    <property type="entry name" value="Ankyrin repeat-containing domain"/>
    <property type="match status" value="1"/>
</dbReference>
<organism evidence="1 2">
    <name type="scientific">Catenaria anguillulae PL171</name>
    <dbReference type="NCBI Taxonomy" id="765915"/>
    <lineage>
        <taxon>Eukaryota</taxon>
        <taxon>Fungi</taxon>
        <taxon>Fungi incertae sedis</taxon>
        <taxon>Blastocladiomycota</taxon>
        <taxon>Blastocladiomycetes</taxon>
        <taxon>Blastocladiales</taxon>
        <taxon>Catenariaceae</taxon>
        <taxon>Catenaria</taxon>
    </lineage>
</organism>
<protein>
    <recommendedName>
        <fullName evidence="3">Ankyrin repeat-containing domain protein</fullName>
    </recommendedName>
</protein>
<dbReference type="SUPFAM" id="SSF48403">
    <property type="entry name" value="Ankyrin repeat"/>
    <property type="match status" value="1"/>
</dbReference>
<name>A0A1Y2HF69_9FUNG</name>
<accession>A0A1Y2HF69</accession>
<dbReference type="PANTHER" id="PTHR46586:SF3">
    <property type="entry name" value="ANKYRIN REPEAT-CONTAINING PROTEIN"/>
    <property type="match status" value="1"/>
</dbReference>
<comment type="caution">
    <text evidence="1">The sequence shown here is derived from an EMBL/GenBank/DDBJ whole genome shotgun (WGS) entry which is preliminary data.</text>
</comment>